<evidence type="ECO:0000256" key="5">
    <source>
        <dbReference type="RuleBase" id="RU362028"/>
    </source>
</evidence>
<evidence type="ECO:0000313" key="7">
    <source>
        <dbReference type="EMBL" id="HIQ97224.1"/>
    </source>
</evidence>
<name>A0A9D0ZWR7_9FIRM</name>
<dbReference type="InterPro" id="IPR050188">
    <property type="entry name" value="RluA_PseudoU_synthase"/>
</dbReference>
<reference evidence="7" key="2">
    <citation type="journal article" date="2021" name="PeerJ">
        <title>Extensive microbial diversity within the chicken gut microbiome revealed by metagenomics and culture.</title>
        <authorList>
            <person name="Gilroy R."/>
            <person name="Ravi A."/>
            <person name="Getino M."/>
            <person name="Pursley I."/>
            <person name="Horton D.L."/>
            <person name="Alikhan N.F."/>
            <person name="Baker D."/>
            <person name="Gharbi K."/>
            <person name="Hall N."/>
            <person name="Watson M."/>
            <person name="Adriaenssens E.M."/>
            <person name="Foster-Nyarko E."/>
            <person name="Jarju S."/>
            <person name="Secka A."/>
            <person name="Antonio M."/>
            <person name="Oren A."/>
            <person name="Chaudhuri R.R."/>
            <person name="La Ragione R."/>
            <person name="Hildebrand F."/>
            <person name="Pallen M.J."/>
        </authorList>
    </citation>
    <scope>NUCLEOTIDE SEQUENCE</scope>
    <source>
        <strain evidence="7">ChiSjej3B21-11622</strain>
    </source>
</reference>
<dbReference type="Pfam" id="PF00849">
    <property type="entry name" value="PseudoU_synth_2"/>
    <property type="match status" value="1"/>
</dbReference>
<dbReference type="GO" id="GO:0000455">
    <property type="term" value="P:enzyme-directed rRNA pseudouridine synthesis"/>
    <property type="evidence" value="ECO:0007669"/>
    <property type="project" value="TreeGrafter"/>
</dbReference>
<feature type="domain" description="Pseudouridine synthase RsuA/RluA-like" evidence="6">
    <location>
        <begin position="88"/>
        <end position="237"/>
    </location>
</feature>
<evidence type="ECO:0000313" key="8">
    <source>
        <dbReference type="Proteomes" id="UP000886886"/>
    </source>
</evidence>
<evidence type="ECO:0000256" key="1">
    <source>
        <dbReference type="ARBA" id="ARBA00000073"/>
    </source>
</evidence>
<protein>
    <recommendedName>
        <fullName evidence="5">Pseudouridine synthase</fullName>
        <ecNumber evidence="5">5.4.99.-</ecNumber>
    </recommendedName>
</protein>
<dbReference type="GO" id="GO:0003723">
    <property type="term" value="F:RNA binding"/>
    <property type="evidence" value="ECO:0007669"/>
    <property type="project" value="UniProtKB-KW"/>
</dbReference>
<comment type="caution">
    <text evidence="7">The sequence shown here is derived from an EMBL/GenBank/DDBJ whole genome shotgun (WGS) entry which is preliminary data.</text>
</comment>
<dbReference type="PROSITE" id="PS50889">
    <property type="entry name" value="S4"/>
    <property type="match status" value="1"/>
</dbReference>
<gene>
    <name evidence="7" type="ORF">IAB26_11755</name>
</gene>
<dbReference type="NCBIfam" id="TIGR00005">
    <property type="entry name" value="rluA_subfam"/>
    <property type="match status" value="1"/>
</dbReference>
<evidence type="ECO:0000259" key="6">
    <source>
        <dbReference type="Pfam" id="PF00849"/>
    </source>
</evidence>
<dbReference type="InterPro" id="IPR006225">
    <property type="entry name" value="PsdUridine_synth_RluC/D"/>
</dbReference>
<keyword evidence="5" id="KW-0413">Isomerase</keyword>
<comment type="catalytic activity">
    <reaction evidence="1 5">
        <text>a uridine in RNA = a pseudouridine in RNA</text>
        <dbReference type="Rhea" id="RHEA:48348"/>
        <dbReference type="Rhea" id="RHEA-COMP:12068"/>
        <dbReference type="Rhea" id="RHEA-COMP:12069"/>
        <dbReference type="ChEBI" id="CHEBI:65314"/>
        <dbReference type="ChEBI" id="CHEBI:65315"/>
    </reaction>
</comment>
<dbReference type="CDD" id="cd02869">
    <property type="entry name" value="PseudoU_synth_RluA_like"/>
    <property type="match status" value="1"/>
</dbReference>
<comment type="similarity">
    <text evidence="2 5">Belongs to the pseudouridine synthase RluA family.</text>
</comment>
<dbReference type="PANTHER" id="PTHR21600">
    <property type="entry name" value="MITOCHONDRIAL RNA PSEUDOURIDINE SYNTHASE"/>
    <property type="match status" value="1"/>
</dbReference>
<evidence type="ECO:0000256" key="2">
    <source>
        <dbReference type="ARBA" id="ARBA00010876"/>
    </source>
</evidence>
<sequence>MERIFEYQITAKENGNTLLSFLRANGYSRHILAQLKKEPDSILLNGEVRFASTILKEGDRITVHLAEEASSPIPPVKLPFSIAYEDPDLLVVNKPADMPIHPSVNNHGNTLANALAFHYQEQGKEFVFRCINRLDRDTSGLLVLAKNALSGALLSDMSAKHALNRQYLAIVKGKTPPSGSISAPIGRRAGSVLMRCVDFEHGQSAVTHYERLDYRKGLSLLRVRLSTGRTHQIRVHLGFLGYPLIGDFLYYPDMERITRQALHSHQLSFLHPITGEVLCLTAPLPPDMEQAFYG</sequence>
<evidence type="ECO:0000256" key="4">
    <source>
        <dbReference type="PROSITE-ProRule" id="PRU00182"/>
    </source>
</evidence>
<reference evidence="7" key="1">
    <citation type="submission" date="2020-10" db="EMBL/GenBank/DDBJ databases">
        <authorList>
            <person name="Gilroy R."/>
        </authorList>
    </citation>
    <scope>NUCLEOTIDE SEQUENCE</scope>
    <source>
        <strain evidence="7">ChiSjej3B21-11622</strain>
    </source>
</reference>
<dbReference type="PANTHER" id="PTHR21600:SF35">
    <property type="entry name" value="PSEUDOURIDINE SYNTHASE"/>
    <property type="match status" value="1"/>
</dbReference>
<organism evidence="7 8">
    <name type="scientific">Candidatus Limivivens merdigallinarum</name>
    <dbReference type="NCBI Taxonomy" id="2840859"/>
    <lineage>
        <taxon>Bacteria</taxon>
        <taxon>Bacillati</taxon>
        <taxon>Bacillota</taxon>
        <taxon>Clostridia</taxon>
        <taxon>Lachnospirales</taxon>
        <taxon>Lachnospiraceae</taxon>
        <taxon>Lachnospiraceae incertae sedis</taxon>
        <taxon>Candidatus Limivivens</taxon>
    </lineage>
</organism>
<dbReference type="EC" id="5.4.99.-" evidence="5"/>
<evidence type="ECO:0000256" key="3">
    <source>
        <dbReference type="PIRSR" id="PIRSR606225-1"/>
    </source>
</evidence>
<dbReference type="PROSITE" id="PS01129">
    <property type="entry name" value="PSI_RLU"/>
    <property type="match status" value="1"/>
</dbReference>
<dbReference type="InterPro" id="IPR020103">
    <property type="entry name" value="PsdUridine_synth_cat_dom_sf"/>
</dbReference>
<dbReference type="EMBL" id="DVFT01000172">
    <property type="protein sequence ID" value="HIQ97224.1"/>
    <property type="molecule type" value="Genomic_DNA"/>
</dbReference>
<accession>A0A9D0ZWR7</accession>
<proteinExistence type="inferred from homology"/>
<dbReference type="Proteomes" id="UP000886886">
    <property type="component" value="Unassembled WGS sequence"/>
</dbReference>
<comment type="function">
    <text evidence="5">Responsible for synthesis of pseudouridine from uracil.</text>
</comment>
<dbReference type="AlphaFoldDB" id="A0A9D0ZWR7"/>
<dbReference type="GO" id="GO:0009982">
    <property type="term" value="F:pseudouridine synthase activity"/>
    <property type="evidence" value="ECO:0007669"/>
    <property type="project" value="InterPro"/>
</dbReference>
<feature type="active site" evidence="3">
    <location>
        <position position="135"/>
    </location>
</feature>
<dbReference type="CDD" id="cd00165">
    <property type="entry name" value="S4"/>
    <property type="match status" value="1"/>
</dbReference>
<keyword evidence="4" id="KW-0694">RNA-binding</keyword>
<dbReference type="Gene3D" id="3.30.2350.10">
    <property type="entry name" value="Pseudouridine synthase"/>
    <property type="match status" value="1"/>
</dbReference>
<dbReference type="InterPro" id="IPR006145">
    <property type="entry name" value="PsdUridine_synth_RsuA/RluA"/>
</dbReference>
<dbReference type="GO" id="GO:0140098">
    <property type="term" value="F:catalytic activity, acting on RNA"/>
    <property type="evidence" value="ECO:0007669"/>
    <property type="project" value="UniProtKB-ARBA"/>
</dbReference>
<dbReference type="InterPro" id="IPR006224">
    <property type="entry name" value="PsdUridine_synth_RluA-like_CS"/>
</dbReference>
<dbReference type="SUPFAM" id="SSF55120">
    <property type="entry name" value="Pseudouridine synthase"/>
    <property type="match status" value="1"/>
</dbReference>